<dbReference type="NCBIfam" id="TIGR01587">
    <property type="entry name" value="cas3_core"/>
    <property type="match status" value="1"/>
</dbReference>
<evidence type="ECO:0000256" key="8">
    <source>
        <dbReference type="ARBA" id="ARBA00022840"/>
    </source>
</evidence>
<keyword evidence="4" id="KW-0479">Metal-binding</keyword>
<keyword evidence="12" id="KW-0255">Endonuclease</keyword>
<evidence type="ECO:0000259" key="11">
    <source>
        <dbReference type="PROSITE" id="PS51643"/>
    </source>
</evidence>
<evidence type="ECO:0000256" key="5">
    <source>
        <dbReference type="ARBA" id="ARBA00022741"/>
    </source>
</evidence>
<dbReference type="GO" id="GO:0004386">
    <property type="term" value="F:helicase activity"/>
    <property type="evidence" value="ECO:0007669"/>
    <property type="project" value="UniProtKB-KW"/>
</dbReference>
<dbReference type="Pfam" id="PF22590">
    <property type="entry name" value="Cas3-like_C_2"/>
    <property type="match status" value="1"/>
</dbReference>
<evidence type="ECO:0000313" key="12">
    <source>
        <dbReference type="EMBL" id="MDF2953872.1"/>
    </source>
</evidence>
<dbReference type="PROSITE" id="PS51643">
    <property type="entry name" value="HD_CAS3"/>
    <property type="match status" value="1"/>
</dbReference>
<dbReference type="InterPro" id="IPR027417">
    <property type="entry name" value="P-loop_NTPase"/>
</dbReference>
<dbReference type="NCBIfam" id="TIGR01596">
    <property type="entry name" value="cas3_HD"/>
    <property type="match status" value="1"/>
</dbReference>
<dbReference type="InterPro" id="IPR006474">
    <property type="entry name" value="Helicase_Cas3_CRISPR-ass_core"/>
</dbReference>
<protein>
    <submittedName>
        <fullName evidence="12">CRISPR-Cas type I system-associated endonuclease/helicase Cas3</fullName>
    </submittedName>
</protein>
<dbReference type="GO" id="GO:0016787">
    <property type="term" value="F:hydrolase activity"/>
    <property type="evidence" value="ECO:0007669"/>
    <property type="project" value="UniProtKB-KW"/>
</dbReference>
<gene>
    <name evidence="12" type="ORF">OD816_001117</name>
</gene>
<dbReference type="InterPro" id="IPR006483">
    <property type="entry name" value="CRISPR-assoc_Cas3_HD"/>
</dbReference>
<dbReference type="GO" id="GO:0003676">
    <property type="term" value="F:nucleic acid binding"/>
    <property type="evidence" value="ECO:0007669"/>
    <property type="project" value="InterPro"/>
</dbReference>
<evidence type="ECO:0000256" key="7">
    <source>
        <dbReference type="ARBA" id="ARBA00022806"/>
    </source>
</evidence>
<dbReference type="Pfam" id="PF00270">
    <property type="entry name" value="DEAD"/>
    <property type="match status" value="1"/>
</dbReference>
<evidence type="ECO:0000256" key="9">
    <source>
        <dbReference type="ARBA" id="ARBA00023118"/>
    </source>
</evidence>
<proteinExistence type="inferred from homology"/>
<keyword evidence="7" id="KW-0347">Helicase</keyword>
<dbReference type="GO" id="GO:0051607">
    <property type="term" value="P:defense response to virus"/>
    <property type="evidence" value="ECO:0007669"/>
    <property type="project" value="UniProtKB-KW"/>
</dbReference>
<reference evidence="12" key="1">
    <citation type="submission" date="2022-11" db="EMBL/GenBank/DDBJ databases">
        <title>Candidatus Alkanophaga archaea from heated hydrothermal vent sediment oxidize petroleum alkanes.</title>
        <authorList>
            <person name="Zehnle H."/>
            <person name="Laso-Perez R."/>
            <person name="Lipp J."/>
            <person name="Teske A."/>
            <person name="Wegener G."/>
        </authorList>
    </citation>
    <scope>NUCLEOTIDE SEQUENCE</scope>
    <source>
        <strain evidence="12">MCA70</strain>
    </source>
</reference>
<keyword evidence="3" id="KW-0540">Nuclease</keyword>
<keyword evidence="6" id="KW-0378">Hydrolase</keyword>
<evidence type="ECO:0000256" key="6">
    <source>
        <dbReference type="ARBA" id="ARBA00022801"/>
    </source>
</evidence>
<evidence type="ECO:0000256" key="3">
    <source>
        <dbReference type="ARBA" id="ARBA00022722"/>
    </source>
</evidence>
<dbReference type="PROSITE" id="PS51192">
    <property type="entry name" value="HELICASE_ATP_BIND_1"/>
    <property type="match status" value="1"/>
</dbReference>
<comment type="caution">
    <text evidence="12">The sequence shown here is derived from an EMBL/GenBank/DDBJ whole genome shotgun (WGS) entry which is preliminary data.</text>
</comment>
<accession>A0AAE3P0U0</accession>
<comment type="similarity">
    <text evidence="2">In the central section; belongs to the CRISPR-associated helicase Cas3 family.</text>
</comment>
<dbReference type="AlphaFoldDB" id="A0AAE3P0U0"/>
<dbReference type="GO" id="GO:0005524">
    <property type="term" value="F:ATP binding"/>
    <property type="evidence" value="ECO:0007669"/>
    <property type="project" value="UniProtKB-KW"/>
</dbReference>
<dbReference type="GO" id="GO:0004519">
    <property type="term" value="F:endonuclease activity"/>
    <property type="evidence" value="ECO:0007669"/>
    <property type="project" value="UniProtKB-KW"/>
</dbReference>
<dbReference type="EMBL" id="JAPHEG010000004">
    <property type="protein sequence ID" value="MDF2953872.1"/>
    <property type="molecule type" value="Genomic_DNA"/>
</dbReference>
<evidence type="ECO:0000259" key="10">
    <source>
        <dbReference type="PROSITE" id="PS51192"/>
    </source>
</evidence>
<evidence type="ECO:0000313" key="13">
    <source>
        <dbReference type="Proteomes" id="UP001144110"/>
    </source>
</evidence>
<evidence type="ECO:0000256" key="4">
    <source>
        <dbReference type="ARBA" id="ARBA00022723"/>
    </source>
</evidence>
<dbReference type="Gene3D" id="1.10.3210.30">
    <property type="match status" value="1"/>
</dbReference>
<name>A0AAE3P0U0_9BACT</name>
<evidence type="ECO:0000256" key="1">
    <source>
        <dbReference type="ARBA" id="ARBA00006847"/>
    </source>
</evidence>
<dbReference type="InterPro" id="IPR014001">
    <property type="entry name" value="Helicase_ATP-bd"/>
</dbReference>
<evidence type="ECO:0000256" key="2">
    <source>
        <dbReference type="ARBA" id="ARBA00009046"/>
    </source>
</evidence>
<dbReference type="Gene3D" id="3.40.50.300">
    <property type="entry name" value="P-loop containing nucleotide triphosphate hydrolases"/>
    <property type="match status" value="2"/>
</dbReference>
<dbReference type="InterPro" id="IPR054712">
    <property type="entry name" value="Cas3-like_dom"/>
</dbReference>
<feature type="domain" description="HD Cas3-type" evidence="11">
    <location>
        <begin position="13"/>
        <end position="207"/>
    </location>
</feature>
<keyword evidence="5" id="KW-0547">Nucleotide-binding</keyword>
<organism evidence="12 13">
    <name type="scientific">Candidatus Thermodesulfobacterium syntrophicum</name>
    <dbReference type="NCBI Taxonomy" id="3060442"/>
    <lineage>
        <taxon>Bacteria</taxon>
        <taxon>Pseudomonadati</taxon>
        <taxon>Thermodesulfobacteriota</taxon>
        <taxon>Thermodesulfobacteria</taxon>
        <taxon>Thermodesulfobacteriales</taxon>
        <taxon>Thermodesulfobacteriaceae</taxon>
        <taxon>Thermodesulfobacterium</taxon>
    </lineage>
</organism>
<keyword evidence="9" id="KW-0051">Antiviral defense</keyword>
<sequence>MELNIQLFNKELIARKEQRLESHLKEVMENGISILRRNLKEKFPVKEEILKAGFFFHDVGKSEISIQKALYEDKKSPISHTHLSVIFFYAWLRDFLKKDLYELLQDEKLRIISFSILSHHSAPHRELENNIFSQILNKKIVIAKEIFDILKKYKFTLSEDTLKDTYKKFIEGYKENIYEFRFDSILTPKLRKNFSFFYNALVKGDWYSAIRTEIPRVKPAFEIIDPKVFLYPNKSKFHKYIYNTKDFKENILLELPTGFGKTFLGLAYALKTKRNKILYTLPVTTIIEDVYENSLKKYIDENQLEWYTSKYLVLKSLKKGDLEESAYLEAKYFEKSIIITTLDQLLFSFLGVDRYPLKEALIYDSCIILDEPQLYSPLMLFLFSEFLKDYKDDLNVIIMSATLPEFLKEKVKEYFIEPFDQHVIKSIFERFNRVNIDISYLGFLISNLQLNSELQKNLRKLLSQGKKIAFIFNTVKKAQNFYNSLPIDFPKYLFHARYIYKDRVRKLMELKNKLNENPIVVVSTQAIEAGVNVSFDVMFRELAPFDSIIQSAGRVNRFNENFQPCSVYVFGDENDYLPYKKELLKITKEILMNLKIRSELDLFINLREYWEKTKNYLYSAKEKANKLYESAKELRPFAIDLEEEKINLRDAYFKISVIPIQFYDEIKKLWEKYRSFEKKNFWERKKILTEIESYIVEVPFLGKIGNRNFKDYLQLEEKNQFINLKYDPVLGLLPEEELIFYF</sequence>
<dbReference type="CDD" id="cd09641">
    <property type="entry name" value="Cas3''_I"/>
    <property type="match status" value="1"/>
</dbReference>
<dbReference type="InterPro" id="IPR038257">
    <property type="entry name" value="CRISPR-assoc_Cas3_HD_sf"/>
</dbReference>
<dbReference type="SUPFAM" id="SSF52540">
    <property type="entry name" value="P-loop containing nucleoside triphosphate hydrolases"/>
    <property type="match status" value="1"/>
</dbReference>
<dbReference type="Proteomes" id="UP001144110">
    <property type="component" value="Unassembled WGS sequence"/>
</dbReference>
<feature type="domain" description="Helicase ATP-binding" evidence="10">
    <location>
        <begin position="242"/>
        <end position="421"/>
    </location>
</feature>
<comment type="similarity">
    <text evidence="1">In the N-terminal section; belongs to the CRISPR-associated nuclease Cas3-HD family.</text>
</comment>
<keyword evidence="8" id="KW-0067">ATP-binding</keyword>
<dbReference type="InterPro" id="IPR011545">
    <property type="entry name" value="DEAD/DEAH_box_helicase_dom"/>
</dbReference>
<dbReference type="SMART" id="SM00487">
    <property type="entry name" value="DEXDc"/>
    <property type="match status" value="1"/>
</dbReference>
<dbReference type="GO" id="GO:0046872">
    <property type="term" value="F:metal ion binding"/>
    <property type="evidence" value="ECO:0007669"/>
    <property type="project" value="UniProtKB-KW"/>
</dbReference>